<name>A0ABQ2QR67_9GAMM</name>
<dbReference type="Pfam" id="PF17963">
    <property type="entry name" value="Big_9"/>
    <property type="match status" value="1"/>
</dbReference>
<protein>
    <recommendedName>
        <fullName evidence="3">Cadherin repeat domain-containing protein</fullName>
    </recommendedName>
</protein>
<evidence type="ECO:0000313" key="2">
    <source>
        <dbReference type="Proteomes" id="UP000654004"/>
    </source>
</evidence>
<dbReference type="Gene3D" id="2.60.40.3440">
    <property type="match status" value="1"/>
</dbReference>
<gene>
    <name evidence="1" type="ORF">GCM10009410_24240</name>
</gene>
<dbReference type="InterPro" id="IPR010221">
    <property type="entry name" value="VCBS_dom"/>
</dbReference>
<evidence type="ECO:0008006" key="3">
    <source>
        <dbReference type="Google" id="ProtNLM"/>
    </source>
</evidence>
<evidence type="ECO:0000313" key="1">
    <source>
        <dbReference type="EMBL" id="GGP89515.1"/>
    </source>
</evidence>
<dbReference type="PROSITE" id="PS51257">
    <property type="entry name" value="PROKAR_LIPOPROTEIN"/>
    <property type="match status" value="1"/>
</dbReference>
<reference evidence="2" key="1">
    <citation type="journal article" date="2019" name="Int. J. Syst. Evol. Microbiol.">
        <title>The Global Catalogue of Microorganisms (GCM) 10K type strain sequencing project: providing services to taxonomists for standard genome sequencing and annotation.</title>
        <authorList>
            <consortium name="The Broad Institute Genomics Platform"/>
            <consortium name="The Broad Institute Genome Sequencing Center for Infectious Disease"/>
            <person name="Wu L."/>
            <person name="Ma J."/>
        </authorList>
    </citation>
    <scope>NUCLEOTIDE SEQUENCE [LARGE SCALE GENOMIC DNA]</scope>
    <source>
        <strain evidence="2">JCM 32305</strain>
    </source>
</reference>
<comment type="caution">
    <text evidence="1">The sequence shown here is derived from an EMBL/GenBank/DDBJ whole genome shotgun (WGS) entry which is preliminary data.</text>
</comment>
<dbReference type="NCBIfam" id="TIGR01965">
    <property type="entry name" value="VCBS_repeat"/>
    <property type="match status" value="1"/>
</dbReference>
<dbReference type="RefSeq" id="WP_188956600.1">
    <property type="nucleotide sequence ID" value="NZ_BMQW01000006.1"/>
</dbReference>
<organism evidence="1 2">
    <name type="scientific">Shewanella ulleungensis</name>
    <dbReference type="NCBI Taxonomy" id="2282699"/>
    <lineage>
        <taxon>Bacteria</taxon>
        <taxon>Pseudomonadati</taxon>
        <taxon>Pseudomonadota</taxon>
        <taxon>Gammaproteobacteria</taxon>
        <taxon>Alteromonadales</taxon>
        <taxon>Shewanellaceae</taxon>
        <taxon>Shewanella</taxon>
    </lineage>
</organism>
<keyword evidence="2" id="KW-1185">Reference proteome</keyword>
<dbReference type="EMBL" id="BMQW01000006">
    <property type="protein sequence ID" value="GGP89515.1"/>
    <property type="molecule type" value="Genomic_DNA"/>
</dbReference>
<proteinExistence type="predicted"/>
<dbReference type="Proteomes" id="UP000654004">
    <property type="component" value="Unassembled WGS sequence"/>
</dbReference>
<accession>A0ABQ2QR67</accession>
<sequence length="171" mass="18426">MNTSTKSITKPFLLISLLSGGLLVGCNSDDHKMNAVNKAPIVDDIMLTTETETAVMAQVTALDKEGDVLGFTLNQQPSLGMVSLKPNGEFTYTPNTEVTGTDSFTIAVTDGINDSVNATVMVTIDAQQLQFSSLSRQAFLQNANDEPLRLNGRDVSDDVSEANFYDDLLLD</sequence>